<reference evidence="1 2" key="1">
    <citation type="submission" date="2017-11" db="EMBL/GenBank/DDBJ databases">
        <title>Isolation and Characterization of Methanogenic Archaea from Saline Meromictic Lake at Siberia.</title>
        <authorList>
            <person name="Shen Y."/>
            <person name="Huang H.-H."/>
            <person name="Lai M.-C."/>
            <person name="Chen S.-C."/>
        </authorList>
    </citation>
    <scope>NUCLEOTIDE SEQUENCE [LARGE SCALE GENOMIC DNA]</scope>
    <source>
        <strain evidence="1 2">SY-01</strain>
    </source>
</reference>
<gene>
    <name evidence="1" type="ORF">CUN85_05705</name>
</gene>
<dbReference type="InterPro" id="IPR036188">
    <property type="entry name" value="FAD/NAD-bd_sf"/>
</dbReference>
<dbReference type="Gene3D" id="3.30.9.10">
    <property type="entry name" value="D-Amino Acid Oxidase, subunit A, domain 2"/>
    <property type="match status" value="1"/>
</dbReference>
<keyword evidence="2" id="KW-1185">Reference proteome</keyword>
<dbReference type="SUPFAM" id="SSF51905">
    <property type="entry name" value="FAD/NAD(P)-binding domain"/>
    <property type="match status" value="1"/>
</dbReference>
<dbReference type="PANTHER" id="PTHR42685:SF18">
    <property type="entry name" value="DIGERANYLGERANYLGLYCEROPHOSPHOLIPID REDUCTASE"/>
    <property type="match status" value="1"/>
</dbReference>
<name>A0A4E0QBD9_9EURY</name>
<sequence>MDADIIVIGASPAGVMAARNASAKGCKVILLDKKEAAGVPTHPANTFFKGMFDRTGEKVDPSYVVKNLRGAYIIAPSGRNVAFEGDAYFLDRRKFDEFYIRQAEEAGAEVRFGIEVLNVLRSEKSFLVSTSKGKMKCKLVIVSDGINSRISALLGMKPIKHPEDIAWSLEAEIEAEGIGEPDMFEYYVGNHAPGWKSTYSPCGGNRATLGMYVRRHGKDVSDFFDDWLEKFKTLKGIDEVKIINTSVGGDPIAALPGEIVADGVMITGGSAAQSGIGYGMHAGQMCGDIAAEAIAKGDTSKRYLSEYRQLWNRTYRTEYYLGRLALETLRKMNNKEIDEMIKVFEGEDLKILGGSPFSQALQISKMILKNNPSSILSYRAVFRTK</sequence>
<dbReference type="AlphaFoldDB" id="A0A4E0QBD9"/>
<dbReference type="Gene3D" id="3.50.50.60">
    <property type="entry name" value="FAD/NAD(P)-binding domain"/>
    <property type="match status" value="1"/>
</dbReference>
<proteinExistence type="predicted"/>
<dbReference type="RefSeq" id="WP_135389361.1">
    <property type="nucleotide sequence ID" value="NZ_PGGK01000004.1"/>
</dbReference>
<dbReference type="InterPro" id="IPR050407">
    <property type="entry name" value="Geranylgeranyl_reductase"/>
</dbReference>
<accession>A0A4E0QBD9</accession>
<dbReference type="EMBL" id="PGGK01000004">
    <property type="protein sequence ID" value="TGC09844.1"/>
    <property type="molecule type" value="Genomic_DNA"/>
</dbReference>
<dbReference type="Proteomes" id="UP000297295">
    <property type="component" value="Unassembled WGS sequence"/>
</dbReference>
<dbReference type="OrthoDB" id="27922at2157"/>
<comment type="caution">
    <text evidence="1">The sequence shown here is derived from an EMBL/GenBank/DDBJ whole genome shotgun (WGS) entry which is preliminary data.</text>
</comment>
<evidence type="ECO:0000313" key="2">
    <source>
        <dbReference type="Proteomes" id="UP000297295"/>
    </source>
</evidence>
<dbReference type="PRINTS" id="PR00420">
    <property type="entry name" value="RNGMNOXGNASE"/>
</dbReference>
<protein>
    <submittedName>
        <fullName evidence="1">NAD(P)/FAD-dependent oxidoreductase</fullName>
    </submittedName>
</protein>
<organism evidence="1 2">
    <name type="scientific">Methanolobus halotolerans</name>
    <dbReference type="NCBI Taxonomy" id="2052935"/>
    <lineage>
        <taxon>Archaea</taxon>
        <taxon>Methanobacteriati</taxon>
        <taxon>Methanobacteriota</taxon>
        <taxon>Stenosarchaea group</taxon>
        <taxon>Methanomicrobia</taxon>
        <taxon>Methanosarcinales</taxon>
        <taxon>Methanosarcinaceae</taxon>
        <taxon>Methanolobus</taxon>
    </lineage>
</organism>
<dbReference type="PANTHER" id="PTHR42685">
    <property type="entry name" value="GERANYLGERANYL DIPHOSPHATE REDUCTASE"/>
    <property type="match status" value="1"/>
</dbReference>
<evidence type="ECO:0000313" key="1">
    <source>
        <dbReference type="EMBL" id="TGC09844.1"/>
    </source>
</evidence>
<dbReference type="Pfam" id="PF13738">
    <property type="entry name" value="Pyr_redox_3"/>
    <property type="match status" value="1"/>
</dbReference>